<dbReference type="AlphaFoldDB" id="A0A2W1JHA5"/>
<dbReference type="InterPro" id="IPR044166">
    <property type="entry name" value="FTRV"/>
</dbReference>
<dbReference type="GO" id="GO:0015979">
    <property type="term" value="P:photosynthesis"/>
    <property type="evidence" value="ECO:0007669"/>
    <property type="project" value="InterPro"/>
</dbReference>
<dbReference type="Pfam" id="PF02941">
    <property type="entry name" value="FeThRed_A"/>
    <property type="match status" value="1"/>
</dbReference>
<name>A0A2W1JHA5_9CYAN</name>
<comment type="similarity">
    <text evidence="4">Belongs to the ferredoxin thioredoxin reductase alpha subunit family.</text>
</comment>
<reference evidence="6 7" key="1">
    <citation type="journal article" date="2018" name="Sci. Rep.">
        <title>A novel species of the marine cyanobacterium Acaryochloris with a unique pigment content and lifestyle.</title>
        <authorList>
            <person name="Partensky F."/>
            <person name="Six C."/>
            <person name="Ratin M."/>
            <person name="Garczarek L."/>
            <person name="Vaulot D."/>
            <person name="Probert I."/>
            <person name="Calteau A."/>
            <person name="Gourvil P."/>
            <person name="Marie D."/>
            <person name="Grebert T."/>
            <person name="Bouchier C."/>
            <person name="Le Panse S."/>
            <person name="Gachenot M."/>
            <person name="Rodriguez F."/>
            <person name="Garrido J.L."/>
        </authorList>
    </citation>
    <scope>NUCLEOTIDE SEQUENCE [LARGE SCALE GENOMIC DNA]</scope>
    <source>
        <strain evidence="6 7">RCC1774</strain>
    </source>
</reference>
<organism evidence="6 7">
    <name type="scientific">Acaryochloris thomasi RCC1774</name>
    <dbReference type="NCBI Taxonomy" id="1764569"/>
    <lineage>
        <taxon>Bacteria</taxon>
        <taxon>Bacillati</taxon>
        <taxon>Cyanobacteriota</taxon>
        <taxon>Cyanophyceae</taxon>
        <taxon>Acaryochloridales</taxon>
        <taxon>Acaryochloridaceae</taxon>
        <taxon>Acaryochloris</taxon>
        <taxon>Acaryochloris thomasi</taxon>
    </lineage>
</organism>
<evidence type="ECO:0000256" key="3">
    <source>
        <dbReference type="ARBA" id="ARBA00034474"/>
    </source>
</evidence>
<dbReference type="GO" id="GO:0016491">
    <property type="term" value="F:oxidoreductase activity"/>
    <property type="evidence" value="ECO:0007669"/>
    <property type="project" value="UniProtKB-KW"/>
</dbReference>
<proteinExistence type="inferred from homology"/>
<evidence type="ECO:0000256" key="1">
    <source>
        <dbReference type="ARBA" id="ARBA00023002"/>
    </source>
</evidence>
<comment type="function">
    <text evidence="3">Variable subunit of the ferredoxin-thioredoxin reductase (FTR), which catalyzes the two-electron reduction of thioredoxins by the electrons provided by reduced ferredoxin.</text>
</comment>
<evidence type="ECO:0000256" key="4">
    <source>
        <dbReference type="ARBA" id="ARBA00034490"/>
    </source>
</evidence>
<dbReference type="EMBL" id="PQWO01000008">
    <property type="protein sequence ID" value="PZD72898.1"/>
    <property type="molecule type" value="Genomic_DNA"/>
</dbReference>
<dbReference type="PANTHER" id="PTHR46937">
    <property type="entry name" value="FERREDOXIN-THIOREDOXIN REDUCTASE, VARIABLE CHAIN"/>
    <property type="match status" value="1"/>
</dbReference>
<dbReference type="Proteomes" id="UP000248857">
    <property type="component" value="Unassembled WGS sequence"/>
</dbReference>
<sequence length="80" mass="9186">MQVGDSIRVKESVTVYHYPDHRNQPFDLRGQTGEIMAILESWRGRAISPNLPVHVKFDNKFTAHFLDNELEPISQGVVRP</sequence>
<accession>A0A2W1JHA5</accession>
<dbReference type="InterPro" id="IPR008990">
    <property type="entry name" value="Elect_transpt_acc-like_dom_sf"/>
</dbReference>
<dbReference type="PANTHER" id="PTHR46937:SF4">
    <property type="entry name" value="FERREDOXIN-THIOREDOXIN REDUCTASE SUBUNIT A1, CHLOROPLASTIC"/>
    <property type="match status" value="1"/>
</dbReference>
<evidence type="ECO:0000259" key="5">
    <source>
        <dbReference type="Pfam" id="PF02941"/>
    </source>
</evidence>
<comment type="caution">
    <text evidence="6">The sequence shown here is derived from an EMBL/GenBank/DDBJ whole genome shotgun (WGS) entry which is preliminary data.</text>
</comment>
<comment type="subunit">
    <text evidence="2">Heterodimer of subunit A (variable subunit) and subunit B (catalytic subunit). Heterodimeric FTR forms a complex with ferredoxin and thioredoxin.</text>
</comment>
<dbReference type="InterPro" id="IPR004207">
    <property type="entry name" value="Fd_thioredoxin_Rdtase_alpha"/>
</dbReference>
<feature type="domain" description="Ferredoxin thioredoxin reductase alpha chain" evidence="5">
    <location>
        <begin position="3"/>
        <end position="69"/>
    </location>
</feature>
<dbReference type="RefSeq" id="WP_110986631.1">
    <property type="nucleotide sequence ID" value="NZ_CAWNWM010000008.1"/>
</dbReference>
<dbReference type="OrthoDB" id="462709at2"/>
<dbReference type="SUPFAM" id="SSF50090">
    <property type="entry name" value="Electron transport accessory proteins"/>
    <property type="match status" value="1"/>
</dbReference>
<keyword evidence="7" id="KW-1185">Reference proteome</keyword>
<evidence type="ECO:0000313" key="7">
    <source>
        <dbReference type="Proteomes" id="UP000248857"/>
    </source>
</evidence>
<gene>
    <name evidence="6" type="primary">ftrV_2</name>
    <name evidence="6" type="ORF">C1752_03175</name>
</gene>
<dbReference type="Gene3D" id="2.30.30.50">
    <property type="match status" value="1"/>
</dbReference>
<protein>
    <submittedName>
        <fullName evidence="6">Ferredoxin-thioredoxin reductase, variable chain</fullName>
    </submittedName>
</protein>
<evidence type="ECO:0000313" key="6">
    <source>
        <dbReference type="EMBL" id="PZD72898.1"/>
    </source>
</evidence>
<keyword evidence="1" id="KW-0560">Oxidoreductase</keyword>
<evidence type="ECO:0000256" key="2">
    <source>
        <dbReference type="ARBA" id="ARBA00026011"/>
    </source>
</evidence>